<comment type="caution">
    <text evidence="1">The sequence shown here is derived from an EMBL/GenBank/DDBJ whole genome shotgun (WGS) entry which is preliminary data.</text>
</comment>
<evidence type="ECO:0000313" key="1">
    <source>
        <dbReference type="EMBL" id="OSC34195.1"/>
    </source>
</evidence>
<evidence type="ECO:0000313" key="2">
    <source>
        <dbReference type="Proteomes" id="UP000193577"/>
    </source>
</evidence>
<dbReference type="RefSeq" id="WP_069392983.1">
    <property type="nucleotide sequence ID" value="NZ_AP022594.1"/>
</dbReference>
<name>A0A7I7SIY4_9MYCO</name>
<keyword evidence="2" id="KW-1185">Reference proteome</keyword>
<sequence>MGSVNGGRSPVRWRRGSYLGAIVGGGYWALGATAVLADPQRWAPFVVISVALVLLGAVLLRAGRSAVATAGLAMLVAAGGGWLALAPVAALGGLAGGTLWGGGP</sequence>
<gene>
    <name evidence="1" type="ORF">B8W67_07570</name>
</gene>
<protein>
    <submittedName>
        <fullName evidence="1">Uncharacterized protein</fullName>
    </submittedName>
</protein>
<proteinExistence type="predicted"/>
<dbReference type="EMBL" id="NCXO01000012">
    <property type="protein sequence ID" value="OSC34195.1"/>
    <property type="molecule type" value="Genomic_DNA"/>
</dbReference>
<reference evidence="1 2" key="1">
    <citation type="submission" date="2017-04" db="EMBL/GenBank/DDBJ databases">
        <title>The new phylogeny of genus Mycobacterium.</title>
        <authorList>
            <person name="Tortoli E."/>
            <person name="Trovato A."/>
            <person name="Cirillo D.M."/>
        </authorList>
    </citation>
    <scope>NUCLEOTIDE SEQUENCE [LARGE SCALE GENOMIC DNA]</scope>
    <source>
        <strain evidence="1 2">KCTC 19819</strain>
    </source>
</reference>
<accession>A0A7I7SIY4</accession>
<organism evidence="1 2">
    <name type="scientific">Mycolicibacillus koreensis</name>
    <dbReference type="NCBI Taxonomy" id="1069220"/>
    <lineage>
        <taxon>Bacteria</taxon>
        <taxon>Bacillati</taxon>
        <taxon>Actinomycetota</taxon>
        <taxon>Actinomycetes</taxon>
        <taxon>Mycobacteriales</taxon>
        <taxon>Mycobacteriaceae</taxon>
        <taxon>Mycolicibacillus</taxon>
    </lineage>
</organism>
<dbReference type="Proteomes" id="UP000193577">
    <property type="component" value="Unassembled WGS sequence"/>
</dbReference>
<dbReference type="AlphaFoldDB" id="A0A7I7SIY4"/>